<dbReference type="Proteomes" id="UP000697710">
    <property type="component" value="Unassembled WGS sequence"/>
</dbReference>
<name>A0A956RQE2_UNCEI</name>
<evidence type="ECO:0000256" key="5">
    <source>
        <dbReference type="ARBA" id="ARBA00023136"/>
    </source>
</evidence>
<keyword evidence="5 7" id="KW-0472">Membrane</keyword>
<evidence type="ECO:0000259" key="8">
    <source>
        <dbReference type="Pfam" id="PF02687"/>
    </source>
</evidence>
<evidence type="ECO:0000259" key="9">
    <source>
        <dbReference type="Pfam" id="PF12704"/>
    </source>
</evidence>
<feature type="domain" description="MacB-like periplasmic core" evidence="9">
    <location>
        <begin position="24"/>
        <end position="237"/>
    </location>
</feature>
<dbReference type="GO" id="GO:0022857">
    <property type="term" value="F:transmembrane transporter activity"/>
    <property type="evidence" value="ECO:0007669"/>
    <property type="project" value="TreeGrafter"/>
</dbReference>
<dbReference type="Pfam" id="PF02687">
    <property type="entry name" value="FtsX"/>
    <property type="match status" value="1"/>
</dbReference>
<accession>A0A956RQE2</accession>
<evidence type="ECO:0000256" key="3">
    <source>
        <dbReference type="ARBA" id="ARBA00022692"/>
    </source>
</evidence>
<reference evidence="10" key="2">
    <citation type="journal article" date="2021" name="Microbiome">
        <title>Successional dynamics and alternative stable states in a saline activated sludge microbial community over 9 years.</title>
        <authorList>
            <person name="Wang Y."/>
            <person name="Ye J."/>
            <person name="Ju F."/>
            <person name="Liu L."/>
            <person name="Boyd J.A."/>
            <person name="Deng Y."/>
            <person name="Parks D.H."/>
            <person name="Jiang X."/>
            <person name="Yin X."/>
            <person name="Woodcroft B.J."/>
            <person name="Tyson G.W."/>
            <person name="Hugenholtz P."/>
            <person name="Polz M.F."/>
            <person name="Zhang T."/>
        </authorList>
    </citation>
    <scope>NUCLEOTIDE SEQUENCE</scope>
    <source>
        <strain evidence="10">HKST-UBA01</strain>
    </source>
</reference>
<dbReference type="PANTHER" id="PTHR30572">
    <property type="entry name" value="MEMBRANE COMPONENT OF TRANSPORTER-RELATED"/>
    <property type="match status" value="1"/>
</dbReference>
<dbReference type="Pfam" id="PF12704">
    <property type="entry name" value="MacB_PCD"/>
    <property type="match status" value="1"/>
</dbReference>
<evidence type="ECO:0000256" key="4">
    <source>
        <dbReference type="ARBA" id="ARBA00022989"/>
    </source>
</evidence>
<dbReference type="InterPro" id="IPR003838">
    <property type="entry name" value="ABC3_permease_C"/>
</dbReference>
<sequence>MTDLLRDIRHAVRLILKERTFSGTVLLTLAICLGANAAIYGVVHRVLLDPLPIYEPDRVVTVFNSYPGAGAERGGNGSFDYFQRRENVPVFDAVALYQTSGNTVGDAGGTERASSLRVTPSFLGLLGVSPALGRGFTEDEMDPGNGQKVILTDGYWRDHFAGDPGVVGGEMRIDGRPFTIVGVLPEDFPTLFAPEARFLLPIVFDQEARQIDAWHSNNFDMIARLAPGATVEQATSQNQALNDRLIDGWPMANARQLLTDVGYHTVVVSTAEDLVRDVSGLLYMLWAGVAFVLLIGCVNIANLMLARAQTRVTEVATQLALGASRTRVARQLFTESVVMGLIGSGLGVGLGAVGLRLLEGLGISQLPRGTEISMDASVVAFTLLLGVVAGAAFGLIPMVQIFRGDLSPVFRSGGRTGTASRRAVLLRNTLVTTQVALAFVMLVGAGLMLVSFRAAQSVDPGFRSEGVLTAFVSLPTSRYEDGEARRRFWDEMLQEVRALPGVEAASLTTMLPFTGNNSSSVIFPEGYEFAEGESLLSPFQAVAGPGYFAAMGIDVLEGRAFEESDGPGTQQVI</sequence>
<dbReference type="InterPro" id="IPR025857">
    <property type="entry name" value="MacB_PCD"/>
</dbReference>
<gene>
    <name evidence="10" type="ORF">KC729_15930</name>
</gene>
<feature type="transmembrane region" description="Helical" evidence="7">
    <location>
        <begin position="21"/>
        <end position="43"/>
    </location>
</feature>
<feature type="domain" description="ABC3 transporter permease C-terminal" evidence="8">
    <location>
        <begin position="289"/>
        <end position="403"/>
    </location>
</feature>
<dbReference type="InterPro" id="IPR050250">
    <property type="entry name" value="Macrolide_Exporter_MacB"/>
</dbReference>
<keyword evidence="4 7" id="KW-1133">Transmembrane helix</keyword>
<comment type="similarity">
    <text evidence="6">Belongs to the ABC-4 integral membrane protein family.</text>
</comment>
<evidence type="ECO:0000256" key="6">
    <source>
        <dbReference type="ARBA" id="ARBA00038076"/>
    </source>
</evidence>
<comment type="subcellular location">
    <subcellularLocation>
        <location evidence="1">Cell membrane</location>
        <topology evidence="1">Multi-pass membrane protein</topology>
    </subcellularLocation>
</comment>
<evidence type="ECO:0000256" key="7">
    <source>
        <dbReference type="SAM" id="Phobius"/>
    </source>
</evidence>
<feature type="transmembrane region" description="Helical" evidence="7">
    <location>
        <begin position="430"/>
        <end position="452"/>
    </location>
</feature>
<feature type="transmembrane region" description="Helical" evidence="7">
    <location>
        <begin position="337"/>
        <end position="358"/>
    </location>
</feature>
<organism evidence="10 11">
    <name type="scientific">Eiseniibacteriota bacterium</name>
    <dbReference type="NCBI Taxonomy" id="2212470"/>
    <lineage>
        <taxon>Bacteria</taxon>
        <taxon>Candidatus Eiseniibacteriota</taxon>
    </lineage>
</organism>
<comment type="caution">
    <text evidence="10">The sequence shown here is derived from an EMBL/GenBank/DDBJ whole genome shotgun (WGS) entry which is preliminary data.</text>
</comment>
<feature type="transmembrane region" description="Helical" evidence="7">
    <location>
        <begin position="378"/>
        <end position="402"/>
    </location>
</feature>
<dbReference type="GO" id="GO:0005886">
    <property type="term" value="C:plasma membrane"/>
    <property type="evidence" value="ECO:0007669"/>
    <property type="project" value="UniProtKB-SubCell"/>
</dbReference>
<protein>
    <submittedName>
        <fullName evidence="10">ABC transporter permease</fullName>
    </submittedName>
</protein>
<evidence type="ECO:0000313" key="10">
    <source>
        <dbReference type="EMBL" id="MCA9729178.1"/>
    </source>
</evidence>
<dbReference type="EMBL" id="JAGQHR010000598">
    <property type="protein sequence ID" value="MCA9729178.1"/>
    <property type="molecule type" value="Genomic_DNA"/>
</dbReference>
<evidence type="ECO:0000256" key="1">
    <source>
        <dbReference type="ARBA" id="ARBA00004651"/>
    </source>
</evidence>
<keyword evidence="2" id="KW-1003">Cell membrane</keyword>
<dbReference type="AlphaFoldDB" id="A0A956RQE2"/>
<proteinExistence type="inferred from homology"/>
<reference evidence="10" key="1">
    <citation type="submission" date="2020-04" db="EMBL/GenBank/DDBJ databases">
        <authorList>
            <person name="Zhang T."/>
        </authorList>
    </citation>
    <scope>NUCLEOTIDE SEQUENCE</scope>
    <source>
        <strain evidence="10">HKST-UBA01</strain>
    </source>
</reference>
<keyword evidence="3 7" id="KW-0812">Transmembrane</keyword>
<dbReference type="PANTHER" id="PTHR30572:SF4">
    <property type="entry name" value="ABC TRANSPORTER PERMEASE YTRF"/>
    <property type="match status" value="1"/>
</dbReference>
<feature type="transmembrane region" description="Helical" evidence="7">
    <location>
        <begin position="281"/>
        <end position="301"/>
    </location>
</feature>
<evidence type="ECO:0000256" key="2">
    <source>
        <dbReference type="ARBA" id="ARBA00022475"/>
    </source>
</evidence>
<evidence type="ECO:0000313" key="11">
    <source>
        <dbReference type="Proteomes" id="UP000697710"/>
    </source>
</evidence>
<feature type="non-terminal residue" evidence="10">
    <location>
        <position position="573"/>
    </location>
</feature>